<protein>
    <submittedName>
        <fullName evidence="2">ATP-binding protein</fullName>
    </submittedName>
</protein>
<dbReference type="InterPro" id="IPR003959">
    <property type="entry name" value="ATPase_AAA_core"/>
</dbReference>
<gene>
    <name evidence="2" type="ORF">NWP22_07160</name>
</gene>
<organism evidence="2 3">
    <name type="scientific">Anabaenopsis tanganyikae CS-531</name>
    <dbReference type="NCBI Taxonomy" id="2785304"/>
    <lineage>
        <taxon>Bacteria</taxon>
        <taxon>Bacillati</taxon>
        <taxon>Cyanobacteriota</taxon>
        <taxon>Cyanophyceae</taxon>
        <taxon>Nostocales</taxon>
        <taxon>Nodulariaceae</taxon>
        <taxon>Anabaenopsis</taxon>
        <taxon>Anabaenopsis tanganyikae</taxon>
    </lineage>
</organism>
<evidence type="ECO:0000313" key="2">
    <source>
        <dbReference type="EMBL" id="MDH6105644.1"/>
    </source>
</evidence>
<sequence>MVGSIKETSGLLHISHAEIEKRIFQHKLFGLDSLQEHLFRFCQAVIKADSATVKNFIFYDLVPSILLFGPPNTGKTTLCHLLFDRLKKEVTNEINFYTIDIGKMLDPALGQSSRNLEQAFEDLRKVCSEDSSAFLVLDELDSFCMSRSRVQEHDAIRRAMTTLILELDRLHPSSTRKLILFGITNVDNLIDTAVVRRFSLKRSVDANLSLEDFRAYIQYLSKPLEYSPQEKDLKDLYDIYQRRAFKSGDIKALYKALFIDVISEGEKNSIQDKLLKLFQEGFSTHEHLAKTYGEFAHGR</sequence>
<dbReference type="InterPro" id="IPR050304">
    <property type="entry name" value="MT-severing_AAA_ATPase"/>
</dbReference>
<keyword evidence="2" id="KW-0547">Nucleotide-binding</keyword>
<comment type="caution">
    <text evidence="2">The sequence shown here is derived from an EMBL/GenBank/DDBJ whole genome shotgun (WGS) entry which is preliminary data.</text>
</comment>
<dbReference type="Gene3D" id="3.40.50.300">
    <property type="entry name" value="P-loop containing nucleotide triphosphate hydrolases"/>
    <property type="match status" value="1"/>
</dbReference>
<dbReference type="EMBL" id="JANQDF010000067">
    <property type="protein sequence ID" value="MDH6105644.1"/>
    <property type="molecule type" value="Genomic_DNA"/>
</dbReference>
<dbReference type="Pfam" id="PF00004">
    <property type="entry name" value="AAA"/>
    <property type="match status" value="1"/>
</dbReference>
<keyword evidence="2" id="KW-0067">ATP-binding</keyword>
<dbReference type="SUPFAM" id="SSF52540">
    <property type="entry name" value="P-loop containing nucleoside triphosphate hydrolases"/>
    <property type="match status" value="1"/>
</dbReference>
<dbReference type="SMART" id="SM00382">
    <property type="entry name" value="AAA"/>
    <property type="match status" value="1"/>
</dbReference>
<dbReference type="PANTHER" id="PTHR23074:SF83">
    <property type="entry name" value="VACUOLAR PROTEIN SORTING-ASSOCIATED PROTEIN 4A"/>
    <property type="match status" value="1"/>
</dbReference>
<evidence type="ECO:0000313" key="3">
    <source>
        <dbReference type="Proteomes" id="UP001159386"/>
    </source>
</evidence>
<keyword evidence="3" id="KW-1185">Reference proteome</keyword>
<evidence type="ECO:0000259" key="1">
    <source>
        <dbReference type="SMART" id="SM00382"/>
    </source>
</evidence>
<dbReference type="InterPro" id="IPR003593">
    <property type="entry name" value="AAA+_ATPase"/>
</dbReference>
<dbReference type="GO" id="GO:0005524">
    <property type="term" value="F:ATP binding"/>
    <property type="evidence" value="ECO:0007669"/>
    <property type="project" value="UniProtKB-KW"/>
</dbReference>
<dbReference type="RefSeq" id="WP_280801673.1">
    <property type="nucleotide sequence ID" value="NZ_JANQDF010000067.1"/>
</dbReference>
<proteinExistence type="predicted"/>
<name>A0ABT6KE81_9CYAN</name>
<dbReference type="Proteomes" id="UP001159386">
    <property type="component" value="Unassembled WGS sequence"/>
</dbReference>
<dbReference type="InterPro" id="IPR027417">
    <property type="entry name" value="P-loop_NTPase"/>
</dbReference>
<dbReference type="CDD" id="cd19481">
    <property type="entry name" value="RecA-like_protease"/>
    <property type="match status" value="1"/>
</dbReference>
<reference evidence="2 3" key="1">
    <citation type="journal article" date="2023" name="J. Phycol.">
        <title>Chrysosporum ovalisporum is synonymous with the true-branching cyanobacterium Umezakia natans (Nostocales/Aphanizomenonaceae).</title>
        <authorList>
            <person name="McGregor G.B."/>
            <person name="Sendall B.C."/>
            <person name="Niiyama Y."/>
            <person name="Tuji A."/>
            <person name="Willis A."/>
        </authorList>
    </citation>
    <scope>NUCLEOTIDE SEQUENCE [LARGE SCALE GENOMIC DNA]</scope>
    <source>
        <strain evidence="2 3">CS-531</strain>
    </source>
</reference>
<dbReference type="PANTHER" id="PTHR23074">
    <property type="entry name" value="AAA DOMAIN-CONTAINING"/>
    <property type="match status" value="1"/>
</dbReference>
<feature type="domain" description="AAA+ ATPase" evidence="1">
    <location>
        <begin position="61"/>
        <end position="208"/>
    </location>
</feature>
<accession>A0ABT6KE81</accession>